<sequence length="160" mass="16756">MVSFPGTGTHPRAKLDSAARTRRRAGPLAAPDTLRLGDGVERTRDTGKGVGGPGEQAVLLAAGIADLAVTTVGAAFTSVRGLLRRSDTAELAAEAEQDLIARGRLALDRYTTAPPAHLEVLARHVIAQRDGDRAGDDNRAGDRDRTGDGDRIGDRIGDRA</sequence>
<organism evidence="2 3">
    <name type="scientific">Streptomyces microflavus</name>
    <name type="common">Streptomyces lipmanii</name>
    <dbReference type="NCBI Taxonomy" id="1919"/>
    <lineage>
        <taxon>Bacteria</taxon>
        <taxon>Bacillati</taxon>
        <taxon>Actinomycetota</taxon>
        <taxon>Actinomycetes</taxon>
        <taxon>Kitasatosporales</taxon>
        <taxon>Streptomycetaceae</taxon>
        <taxon>Streptomyces</taxon>
    </lineage>
</organism>
<name>A0A7J0CRC9_STRMI</name>
<proteinExistence type="predicted"/>
<feature type="region of interest" description="Disordered" evidence="1">
    <location>
        <begin position="129"/>
        <end position="160"/>
    </location>
</feature>
<evidence type="ECO:0008006" key="4">
    <source>
        <dbReference type="Google" id="ProtNLM"/>
    </source>
</evidence>
<accession>A0A7J0CRC9</accession>
<evidence type="ECO:0000313" key="2">
    <source>
        <dbReference type="EMBL" id="GFN05043.1"/>
    </source>
</evidence>
<gene>
    <name evidence="2" type="ORF">Smic_35990</name>
</gene>
<protein>
    <recommendedName>
        <fullName evidence="4">Polyprenyl synthetase</fullName>
    </recommendedName>
</protein>
<evidence type="ECO:0000256" key="1">
    <source>
        <dbReference type="SAM" id="MobiDB-lite"/>
    </source>
</evidence>
<dbReference type="AlphaFoldDB" id="A0A7J0CRC9"/>
<reference evidence="2 3" key="1">
    <citation type="submission" date="2020-05" db="EMBL/GenBank/DDBJ databases">
        <title>Whole genome shotgun sequence of Streptomyces microflavus NBRC 13062.</title>
        <authorList>
            <person name="Komaki H."/>
            <person name="Tamura T."/>
        </authorList>
    </citation>
    <scope>NUCLEOTIDE SEQUENCE [LARGE SCALE GENOMIC DNA]</scope>
    <source>
        <strain evidence="2 3">NBRC 13062</strain>
    </source>
</reference>
<comment type="caution">
    <text evidence="2">The sequence shown here is derived from an EMBL/GenBank/DDBJ whole genome shotgun (WGS) entry which is preliminary data.</text>
</comment>
<feature type="region of interest" description="Disordered" evidence="1">
    <location>
        <begin position="1"/>
        <end position="52"/>
    </location>
</feature>
<feature type="compositionally biased region" description="Basic and acidic residues" evidence="1">
    <location>
        <begin position="38"/>
        <end position="47"/>
    </location>
</feature>
<dbReference type="Proteomes" id="UP000498740">
    <property type="component" value="Unassembled WGS sequence"/>
</dbReference>
<evidence type="ECO:0000313" key="3">
    <source>
        <dbReference type="Proteomes" id="UP000498740"/>
    </source>
</evidence>
<dbReference type="EMBL" id="BLWD01000001">
    <property type="protein sequence ID" value="GFN05043.1"/>
    <property type="molecule type" value="Genomic_DNA"/>
</dbReference>